<comment type="caution">
    <text evidence="2">The sequence shown here is derived from an EMBL/GenBank/DDBJ whole genome shotgun (WGS) entry which is preliminary data.</text>
</comment>
<keyword evidence="1" id="KW-0812">Transmembrane</keyword>
<protein>
    <recommendedName>
        <fullName evidence="4">DUF2975 domain-containing protein</fullName>
    </recommendedName>
</protein>
<organism evidence="2 3">
    <name type="scientific">Epilithonimonas lactis</name>
    <dbReference type="NCBI Taxonomy" id="421072"/>
    <lineage>
        <taxon>Bacteria</taxon>
        <taxon>Pseudomonadati</taxon>
        <taxon>Bacteroidota</taxon>
        <taxon>Flavobacteriia</taxon>
        <taxon>Flavobacteriales</taxon>
        <taxon>Weeksellaceae</taxon>
        <taxon>Chryseobacterium group</taxon>
        <taxon>Epilithonimonas</taxon>
    </lineage>
</organism>
<dbReference type="STRING" id="421072.SAMN04488097_3086"/>
<dbReference type="Pfam" id="PF11188">
    <property type="entry name" value="DUF2975"/>
    <property type="match status" value="1"/>
</dbReference>
<evidence type="ECO:0000313" key="3">
    <source>
        <dbReference type="Proteomes" id="UP000028623"/>
    </source>
</evidence>
<dbReference type="OrthoDB" id="672524at2"/>
<sequence>MKTKTILSILNVLAWIAFIGLCIKTGTLIFNLIFGLFMSPDSLRDSYSIINLSDLAKNNPTEYLSLMSLLIFVSGLQAYLFFLTTRLFEKINIENPFTEVVSQLIARISYTAFEIGILSIITQNYAERLLKKGLFLPDIGEFVNSSSEFIFLAGIIYVIAQIFKRGIELQNENDLTI</sequence>
<evidence type="ECO:0000256" key="1">
    <source>
        <dbReference type="SAM" id="Phobius"/>
    </source>
</evidence>
<proteinExistence type="predicted"/>
<feature type="transmembrane region" description="Helical" evidence="1">
    <location>
        <begin position="63"/>
        <end position="83"/>
    </location>
</feature>
<dbReference type="Proteomes" id="UP000028623">
    <property type="component" value="Unassembled WGS sequence"/>
</dbReference>
<reference evidence="2 3" key="1">
    <citation type="submission" date="2014-07" db="EMBL/GenBank/DDBJ databases">
        <title>Epilithonimonas lactis LMG 22401 Genome.</title>
        <authorList>
            <person name="Pipes S.E."/>
            <person name="Stropko S.J."/>
        </authorList>
    </citation>
    <scope>NUCLEOTIDE SEQUENCE [LARGE SCALE GENOMIC DNA]</scope>
    <source>
        <strain evidence="2 3">LMG 24401</strain>
    </source>
</reference>
<gene>
    <name evidence="2" type="ORF">IO89_05860</name>
</gene>
<evidence type="ECO:0008006" key="4">
    <source>
        <dbReference type="Google" id="ProtNLM"/>
    </source>
</evidence>
<dbReference type="InterPro" id="IPR021354">
    <property type="entry name" value="DUF2975"/>
</dbReference>
<feature type="transmembrane region" description="Helical" evidence="1">
    <location>
        <begin position="12"/>
        <end position="38"/>
    </location>
</feature>
<keyword evidence="1" id="KW-1133">Transmembrane helix</keyword>
<dbReference type="RefSeq" id="WP_034974543.1">
    <property type="nucleotide sequence ID" value="NZ_FOFI01000004.1"/>
</dbReference>
<dbReference type="eggNOG" id="ENOG5031DC5">
    <property type="taxonomic scope" value="Bacteria"/>
</dbReference>
<name>A0A085BJD4_9FLAO</name>
<keyword evidence="1" id="KW-0472">Membrane</keyword>
<feature type="transmembrane region" description="Helical" evidence="1">
    <location>
        <begin position="142"/>
        <end position="160"/>
    </location>
</feature>
<dbReference type="AlphaFoldDB" id="A0A085BJD4"/>
<accession>A0A085BJD4</accession>
<evidence type="ECO:0000313" key="2">
    <source>
        <dbReference type="EMBL" id="KFC22579.1"/>
    </source>
</evidence>
<feature type="transmembrane region" description="Helical" evidence="1">
    <location>
        <begin position="104"/>
        <end position="122"/>
    </location>
</feature>
<keyword evidence="3" id="KW-1185">Reference proteome</keyword>
<dbReference type="EMBL" id="JPLY01000002">
    <property type="protein sequence ID" value="KFC22579.1"/>
    <property type="molecule type" value="Genomic_DNA"/>
</dbReference>